<dbReference type="Proteomes" id="UP001295423">
    <property type="component" value="Unassembled WGS sequence"/>
</dbReference>
<feature type="region of interest" description="Disordered" evidence="1">
    <location>
        <begin position="74"/>
        <end position="97"/>
    </location>
</feature>
<accession>A0AAD2FLR0</accession>
<protein>
    <submittedName>
        <fullName evidence="2">Uncharacterized protein</fullName>
    </submittedName>
</protein>
<dbReference type="AlphaFoldDB" id="A0AAD2FLR0"/>
<evidence type="ECO:0000313" key="3">
    <source>
        <dbReference type="Proteomes" id="UP001295423"/>
    </source>
</evidence>
<name>A0AAD2FLR0_9STRA</name>
<reference evidence="2" key="1">
    <citation type="submission" date="2023-08" db="EMBL/GenBank/DDBJ databases">
        <authorList>
            <person name="Audoor S."/>
            <person name="Bilcke G."/>
        </authorList>
    </citation>
    <scope>NUCLEOTIDE SEQUENCE</scope>
</reference>
<evidence type="ECO:0000313" key="2">
    <source>
        <dbReference type="EMBL" id="CAJ1942432.1"/>
    </source>
</evidence>
<evidence type="ECO:0000256" key="1">
    <source>
        <dbReference type="SAM" id="MobiDB-lite"/>
    </source>
</evidence>
<sequence length="97" mass="10676">MFPAKPVSWNKHPMHFNPLLKMSCHVARISVLKSKSSNHKKVAPHGAMPTEASNRRAEMATMLDQAIAISSNSRTEISSAEMSVNDNSGTEWEVEAV</sequence>
<keyword evidence="3" id="KW-1185">Reference proteome</keyword>
<organism evidence="2 3">
    <name type="scientific">Cylindrotheca closterium</name>
    <dbReference type="NCBI Taxonomy" id="2856"/>
    <lineage>
        <taxon>Eukaryota</taxon>
        <taxon>Sar</taxon>
        <taxon>Stramenopiles</taxon>
        <taxon>Ochrophyta</taxon>
        <taxon>Bacillariophyta</taxon>
        <taxon>Bacillariophyceae</taxon>
        <taxon>Bacillariophycidae</taxon>
        <taxon>Bacillariales</taxon>
        <taxon>Bacillariaceae</taxon>
        <taxon>Cylindrotheca</taxon>
    </lineage>
</organism>
<proteinExistence type="predicted"/>
<comment type="caution">
    <text evidence="2">The sequence shown here is derived from an EMBL/GenBank/DDBJ whole genome shotgun (WGS) entry which is preliminary data.</text>
</comment>
<dbReference type="EMBL" id="CAKOGP040001112">
    <property type="protein sequence ID" value="CAJ1942432.1"/>
    <property type="molecule type" value="Genomic_DNA"/>
</dbReference>
<gene>
    <name evidence="2" type="ORF">CYCCA115_LOCUS7944</name>
</gene>
<feature type="compositionally biased region" description="Polar residues" evidence="1">
    <location>
        <begin position="74"/>
        <end position="90"/>
    </location>
</feature>